<organism evidence="2">
    <name type="scientific">Solanum chacoense</name>
    <name type="common">Chaco potato</name>
    <dbReference type="NCBI Taxonomy" id="4108"/>
    <lineage>
        <taxon>Eukaryota</taxon>
        <taxon>Viridiplantae</taxon>
        <taxon>Streptophyta</taxon>
        <taxon>Embryophyta</taxon>
        <taxon>Tracheophyta</taxon>
        <taxon>Spermatophyta</taxon>
        <taxon>Magnoliopsida</taxon>
        <taxon>eudicotyledons</taxon>
        <taxon>Gunneridae</taxon>
        <taxon>Pentapetalae</taxon>
        <taxon>asterids</taxon>
        <taxon>lamiids</taxon>
        <taxon>Solanales</taxon>
        <taxon>Solanaceae</taxon>
        <taxon>Solanoideae</taxon>
        <taxon>Solaneae</taxon>
        <taxon>Solanum</taxon>
    </lineage>
</organism>
<accession>A0A0V0GPU3</accession>
<dbReference type="AlphaFoldDB" id="A0A0V0GPU3"/>
<name>A0A0V0GPU3_SOLCH</name>
<keyword evidence="1" id="KW-0812">Transmembrane</keyword>
<sequence length="75" mass="8665">SLNVSKFVYTHILNYSIIYDVHVVVLNFLIRKMEGEALRKHINFLMILLSSMESMAFSAQCTSLPKMERKQTTAL</sequence>
<evidence type="ECO:0000313" key="2">
    <source>
        <dbReference type="EMBL" id="JAP10197.1"/>
    </source>
</evidence>
<keyword evidence="1" id="KW-1133">Transmembrane helix</keyword>
<feature type="transmembrane region" description="Helical" evidence="1">
    <location>
        <begin position="12"/>
        <end position="30"/>
    </location>
</feature>
<keyword evidence="1" id="KW-0472">Membrane</keyword>
<feature type="non-terminal residue" evidence="2">
    <location>
        <position position="1"/>
    </location>
</feature>
<dbReference type="EMBL" id="GEDG01033568">
    <property type="protein sequence ID" value="JAP10197.1"/>
    <property type="molecule type" value="Transcribed_RNA"/>
</dbReference>
<protein>
    <submittedName>
        <fullName evidence="2">Putative ovule protein</fullName>
    </submittedName>
</protein>
<reference evidence="2" key="1">
    <citation type="submission" date="2015-12" db="EMBL/GenBank/DDBJ databases">
        <title>Gene expression during late stages of embryo sac development: a critical building block for successful pollen-pistil interactions.</title>
        <authorList>
            <person name="Liu Y."/>
            <person name="Joly V."/>
            <person name="Sabar M."/>
            <person name="Matton D.P."/>
        </authorList>
    </citation>
    <scope>NUCLEOTIDE SEQUENCE</scope>
</reference>
<evidence type="ECO:0000256" key="1">
    <source>
        <dbReference type="SAM" id="Phobius"/>
    </source>
</evidence>
<proteinExistence type="predicted"/>